<protein>
    <recommendedName>
        <fullName evidence="4">Twin-arginine translocation pathway signal</fullName>
    </recommendedName>
</protein>
<dbReference type="STRING" id="1231392.OCGS_0753"/>
<dbReference type="Pfam" id="PF07433">
    <property type="entry name" value="DUF1513"/>
    <property type="match status" value="1"/>
</dbReference>
<dbReference type="AlphaFoldDB" id="K2HC54"/>
<gene>
    <name evidence="2" type="ORF">OCGS_0753</name>
</gene>
<organism evidence="2 3">
    <name type="scientific">Oceaniovalibus guishaninsula JLT2003</name>
    <dbReference type="NCBI Taxonomy" id="1231392"/>
    <lineage>
        <taxon>Bacteria</taxon>
        <taxon>Pseudomonadati</taxon>
        <taxon>Pseudomonadota</taxon>
        <taxon>Alphaproteobacteria</taxon>
        <taxon>Rhodobacterales</taxon>
        <taxon>Roseobacteraceae</taxon>
        <taxon>Oceaniovalibus</taxon>
    </lineage>
</organism>
<dbReference type="EMBL" id="AMGO01000011">
    <property type="protein sequence ID" value="EKE45058.1"/>
    <property type="molecule type" value="Genomic_DNA"/>
</dbReference>
<feature type="chain" id="PRO_5003860601" description="Twin-arginine translocation pathway signal" evidence="1">
    <location>
        <begin position="24"/>
        <end position="357"/>
    </location>
</feature>
<dbReference type="Proteomes" id="UP000006765">
    <property type="component" value="Unassembled WGS sequence"/>
</dbReference>
<accession>K2HC54</accession>
<evidence type="ECO:0000256" key="1">
    <source>
        <dbReference type="SAM" id="SignalP"/>
    </source>
</evidence>
<dbReference type="eggNOG" id="COG3490">
    <property type="taxonomic scope" value="Bacteria"/>
</dbReference>
<dbReference type="InterPro" id="IPR011044">
    <property type="entry name" value="Quino_amine_DH_bsu"/>
</dbReference>
<evidence type="ECO:0000313" key="3">
    <source>
        <dbReference type="Proteomes" id="UP000006765"/>
    </source>
</evidence>
<dbReference type="InterPro" id="IPR006311">
    <property type="entry name" value="TAT_signal"/>
</dbReference>
<evidence type="ECO:0008006" key="4">
    <source>
        <dbReference type="Google" id="ProtNLM"/>
    </source>
</evidence>
<dbReference type="SUPFAM" id="SSF50969">
    <property type="entry name" value="YVTN repeat-like/Quinoprotein amine dehydrogenase"/>
    <property type="match status" value="1"/>
</dbReference>
<dbReference type="PROSITE" id="PS51318">
    <property type="entry name" value="TAT"/>
    <property type="match status" value="1"/>
</dbReference>
<dbReference type="PATRIC" id="fig|1231392.3.peg.757"/>
<name>K2HC54_9RHOB</name>
<feature type="signal peptide" evidence="1">
    <location>
        <begin position="1"/>
        <end position="23"/>
    </location>
</feature>
<dbReference type="OrthoDB" id="5624218at2"/>
<reference evidence="2 3" key="1">
    <citation type="journal article" date="2012" name="J. Bacteriol.">
        <title>Draft Genome Sequence of Oceaniovalibus guishaninsula JLT2003T.</title>
        <authorList>
            <person name="Tang K."/>
            <person name="Liu K."/>
            <person name="Jiao N."/>
        </authorList>
    </citation>
    <scope>NUCLEOTIDE SEQUENCE [LARGE SCALE GENOMIC DNA]</scope>
    <source>
        <strain evidence="2 3">JLT2003</strain>
    </source>
</reference>
<keyword evidence="1" id="KW-0732">Signal</keyword>
<dbReference type="PIRSF" id="PIRSF028101">
    <property type="entry name" value="UCP028101"/>
    <property type="match status" value="1"/>
</dbReference>
<evidence type="ECO:0000313" key="2">
    <source>
        <dbReference type="EMBL" id="EKE45058.1"/>
    </source>
</evidence>
<sequence>MTSRRRFLATLAATAALPAAGWAEVGSPDYLAAAREPDGTFALFGLTAQGQDTLRIPLPARGHAAAGHPVRAQAVAFARRPGTYALVIDCARGTVLHRLAAPEGHHFSGHGTYSLDATTLYTAEIEDATGIGQIGFWDVDSGYARSGWIASGGIGPHEILRLPGREVIVVANGGIVVAPDDDRTKLNIDTMRPSLSYLAPTGGVIDRVELDSDLRKNSIRHLAIADDGTVALAMQWEGDGDIMPPLLGLHRMGHKPVLCDLPGPVASRVQGYAGSVAASAQGQSVAITCPRGGLAALFDGNGAYIGKIERPDICGVSPAEIGFTATDGLGGLSRIADNRLQPLRATERAWDNHLVRI</sequence>
<comment type="caution">
    <text evidence="2">The sequence shown here is derived from an EMBL/GenBank/DDBJ whole genome shotgun (WGS) entry which is preliminary data.</text>
</comment>
<dbReference type="RefSeq" id="WP_007425906.1">
    <property type="nucleotide sequence ID" value="NZ_AMGO01000011.1"/>
</dbReference>
<proteinExistence type="predicted"/>
<dbReference type="InterPro" id="IPR008311">
    <property type="entry name" value="UCP028101"/>
</dbReference>
<keyword evidence="3" id="KW-1185">Reference proteome</keyword>